<comment type="caution">
    <text evidence="2">The sequence shown here is derived from an EMBL/GenBank/DDBJ whole genome shotgun (WGS) entry which is preliminary data.</text>
</comment>
<evidence type="ECO:0000256" key="1">
    <source>
        <dbReference type="SAM" id="MobiDB-lite"/>
    </source>
</evidence>
<feature type="region of interest" description="Disordered" evidence="1">
    <location>
        <begin position="240"/>
        <end position="279"/>
    </location>
</feature>
<feature type="compositionally biased region" description="Pro residues" evidence="1">
    <location>
        <begin position="314"/>
        <end position="327"/>
    </location>
</feature>
<dbReference type="EMBL" id="JACAZH010000005">
    <property type="protein sequence ID" value="KAF7367675.1"/>
    <property type="molecule type" value="Genomic_DNA"/>
</dbReference>
<name>A0A8H7DAU8_9AGAR</name>
<keyword evidence="3" id="KW-1185">Reference proteome</keyword>
<feature type="region of interest" description="Disordered" evidence="1">
    <location>
        <begin position="26"/>
        <end position="89"/>
    </location>
</feature>
<evidence type="ECO:0000313" key="2">
    <source>
        <dbReference type="EMBL" id="KAF7367675.1"/>
    </source>
</evidence>
<dbReference type="OrthoDB" id="3068379at2759"/>
<proteinExistence type="predicted"/>
<feature type="compositionally biased region" description="Low complexity" evidence="1">
    <location>
        <begin position="254"/>
        <end position="264"/>
    </location>
</feature>
<feature type="compositionally biased region" description="Low complexity" evidence="1">
    <location>
        <begin position="45"/>
        <end position="89"/>
    </location>
</feature>
<dbReference type="Proteomes" id="UP000623467">
    <property type="component" value="Unassembled WGS sequence"/>
</dbReference>
<feature type="region of interest" description="Disordered" evidence="1">
    <location>
        <begin position="300"/>
        <end position="364"/>
    </location>
</feature>
<accession>A0A8H7DAU8</accession>
<reference evidence="2" key="1">
    <citation type="submission" date="2020-05" db="EMBL/GenBank/DDBJ databases">
        <title>Mycena genomes resolve the evolution of fungal bioluminescence.</title>
        <authorList>
            <person name="Tsai I.J."/>
        </authorList>
    </citation>
    <scope>NUCLEOTIDE SEQUENCE</scope>
    <source>
        <strain evidence="2">160909Yilan</strain>
    </source>
</reference>
<evidence type="ECO:0000313" key="3">
    <source>
        <dbReference type="Proteomes" id="UP000623467"/>
    </source>
</evidence>
<dbReference type="AlphaFoldDB" id="A0A8H7DAU8"/>
<organism evidence="2 3">
    <name type="scientific">Mycena sanguinolenta</name>
    <dbReference type="NCBI Taxonomy" id="230812"/>
    <lineage>
        <taxon>Eukaryota</taxon>
        <taxon>Fungi</taxon>
        <taxon>Dikarya</taxon>
        <taxon>Basidiomycota</taxon>
        <taxon>Agaricomycotina</taxon>
        <taxon>Agaricomycetes</taxon>
        <taxon>Agaricomycetidae</taxon>
        <taxon>Agaricales</taxon>
        <taxon>Marasmiineae</taxon>
        <taxon>Mycenaceae</taxon>
        <taxon>Mycena</taxon>
    </lineage>
</organism>
<feature type="compositionally biased region" description="Polar residues" evidence="1">
    <location>
        <begin position="265"/>
        <end position="278"/>
    </location>
</feature>
<sequence length="419" mass="44928">MTPEPLLSLLPYQFHQCLRHLSRPRSSLTPLTLPRRSKSRANGASPRLLRLSRPSSLSSRTKISTPTSRTSSPIRPKAAPSSVPSPASKAAAGSRSALTCLAKFGYVPLDKIPKRWSAEDHEATCRNIDALAQYAITSDRVFSQLRGEVRHGFDGVNAQFATFAVDVADATARPRFEDPSAALPTLIEASNSANVQKMSDAIHAMYVHIGELEKTTSAITSLAATVDSLDSAVKATMTSRTPFHCRPPPRRSAPRYAPSWRPSSTRTAKGPSQMTPWSTASASPAFAVAATTTAPAPVFAPAPHPRPLQTSLLPPRPFLPRPPPAVALPPSRSGLPRAPPAGLPSCPHRPGARGTPWARGLGGEMDSTMRTARFSSRRGLDDIIVTLDAANVPEWLVATWNGNPRVGYEQCTARLSSLN</sequence>
<gene>
    <name evidence="2" type="ORF">MSAN_00831200</name>
</gene>
<protein>
    <submittedName>
        <fullName evidence="2">Uncharacterized protein</fullName>
    </submittedName>
</protein>